<dbReference type="FunFam" id="3.40.50.40:FF:000001">
    <property type="entry name" value="L-asparaginase 1"/>
    <property type="match status" value="1"/>
</dbReference>
<evidence type="ECO:0000256" key="3">
    <source>
        <dbReference type="ARBA" id="ARBA00022801"/>
    </source>
</evidence>
<proteinExistence type="inferred from homology"/>
<evidence type="ECO:0000256" key="8">
    <source>
        <dbReference type="ARBA" id="ARBA00083270"/>
    </source>
</evidence>
<evidence type="ECO:0000256" key="13">
    <source>
        <dbReference type="PROSITE-ProRule" id="PRU10100"/>
    </source>
</evidence>
<dbReference type="AlphaFoldDB" id="A0A4R6UT43"/>
<evidence type="ECO:0000256" key="9">
    <source>
        <dbReference type="ARBA" id="ARBA00084074"/>
    </source>
</evidence>
<dbReference type="InterPro" id="IPR041725">
    <property type="entry name" value="L-asparaginase_I"/>
</dbReference>
<evidence type="ECO:0000256" key="4">
    <source>
        <dbReference type="ARBA" id="ARBA00050130"/>
    </source>
</evidence>
<dbReference type="EC" id="3.5.1.38" evidence="6"/>
<comment type="caution">
    <text evidence="16">The sequence shown here is derived from an EMBL/GenBank/DDBJ whole genome shotgun (WGS) entry which is preliminary data.</text>
</comment>
<dbReference type="InterPro" id="IPR037152">
    <property type="entry name" value="L-asparaginase_N_sf"/>
</dbReference>
<comment type="similarity">
    <text evidence="1">Belongs to the asparaginase 1 family.</text>
</comment>
<dbReference type="PIRSF" id="PIRSF001220">
    <property type="entry name" value="L-ASNase_gatD"/>
    <property type="match status" value="1"/>
</dbReference>
<evidence type="ECO:0000256" key="6">
    <source>
        <dbReference type="ARBA" id="ARBA00066751"/>
    </source>
</evidence>
<dbReference type="FunFam" id="3.40.50.1170:FF:000001">
    <property type="entry name" value="L-asparaginase 2"/>
    <property type="match status" value="1"/>
</dbReference>
<dbReference type="GO" id="GO:0004067">
    <property type="term" value="F:asparaginase activity"/>
    <property type="evidence" value="ECO:0007669"/>
    <property type="project" value="UniProtKB-UniRule"/>
</dbReference>
<reference evidence="16 17" key="1">
    <citation type="submission" date="2019-03" db="EMBL/GenBank/DDBJ databases">
        <title>Genomic Encyclopedia of Type Strains, Phase IV (KMG-IV): sequencing the most valuable type-strain genomes for metagenomic binning, comparative biology and taxonomic classification.</title>
        <authorList>
            <person name="Goeker M."/>
        </authorList>
    </citation>
    <scope>NUCLEOTIDE SEQUENCE [LARGE SCALE GENOMIC DNA]</scope>
    <source>
        <strain evidence="16 17">DSM 103792</strain>
    </source>
</reference>
<dbReference type="Pfam" id="PF00710">
    <property type="entry name" value="Asparaginase"/>
    <property type="match status" value="1"/>
</dbReference>
<dbReference type="NCBIfam" id="TIGR00519">
    <property type="entry name" value="asnASE_I"/>
    <property type="match status" value="1"/>
</dbReference>
<dbReference type="GO" id="GO:0005829">
    <property type="term" value="C:cytosol"/>
    <property type="evidence" value="ECO:0007669"/>
    <property type="project" value="TreeGrafter"/>
</dbReference>
<evidence type="ECO:0000256" key="7">
    <source>
        <dbReference type="ARBA" id="ARBA00070898"/>
    </source>
</evidence>
<dbReference type="InterPro" id="IPR027473">
    <property type="entry name" value="L-asparaginase_C"/>
</dbReference>
<protein>
    <recommendedName>
        <fullName evidence="7">Glutaminase-asparaginase</fullName>
        <ecNumber evidence="2">3.5.1.1</ecNumber>
        <ecNumber evidence="6">3.5.1.38</ecNumber>
    </recommendedName>
    <alternativeName>
        <fullName evidence="9">L-ASNase/L-GLNase</fullName>
    </alternativeName>
    <alternativeName>
        <fullName evidence="8">L-asparagine/L-glutamine amidohydrolase</fullName>
    </alternativeName>
</protein>
<dbReference type="InterPro" id="IPR006034">
    <property type="entry name" value="Asparaginase/glutaminase-like"/>
</dbReference>
<evidence type="ECO:0000256" key="1">
    <source>
        <dbReference type="ARBA" id="ARBA00010518"/>
    </source>
</evidence>
<dbReference type="PANTHER" id="PTHR11707:SF28">
    <property type="entry name" value="60 KDA LYSOPHOSPHOLIPASE"/>
    <property type="match status" value="1"/>
</dbReference>
<feature type="active site" evidence="12">
    <location>
        <position position="14"/>
    </location>
</feature>
<dbReference type="Pfam" id="PF17763">
    <property type="entry name" value="Asparaginase_C"/>
    <property type="match status" value="1"/>
</dbReference>
<dbReference type="InterPro" id="IPR036152">
    <property type="entry name" value="Asp/glu_Ase-like_sf"/>
</dbReference>
<accession>A0A4R6UT43</accession>
<evidence type="ECO:0000256" key="5">
    <source>
        <dbReference type="ARBA" id="ARBA00052564"/>
    </source>
</evidence>
<dbReference type="InterPro" id="IPR027474">
    <property type="entry name" value="L-asparaginase_N"/>
</dbReference>
<name>A0A4R6UT43_9GAMM</name>
<dbReference type="SMART" id="SM00870">
    <property type="entry name" value="Asparaginase"/>
    <property type="match status" value="1"/>
</dbReference>
<dbReference type="InterPro" id="IPR027475">
    <property type="entry name" value="Asparaginase/glutaminase_AS2"/>
</dbReference>
<dbReference type="EMBL" id="SNYM01000002">
    <property type="protein sequence ID" value="TDQ50410.1"/>
    <property type="molecule type" value="Genomic_DNA"/>
</dbReference>
<dbReference type="PROSITE" id="PS51732">
    <property type="entry name" value="ASN_GLN_ASE_3"/>
    <property type="match status" value="1"/>
</dbReference>
<dbReference type="PIRSF" id="PIRSF500176">
    <property type="entry name" value="L_ASNase"/>
    <property type="match status" value="1"/>
</dbReference>
<dbReference type="EC" id="3.5.1.1" evidence="2"/>
<evidence type="ECO:0000313" key="16">
    <source>
        <dbReference type="EMBL" id="TDQ50410.1"/>
    </source>
</evidence>
<feature type="domain" description="L-asparaginase N-terminal" evidence="14">
    <location>
        <begin position="6"/>
        <end position="191"/>
    </location>
</feature>
<dbReference type="PROSITE" id="PS00917">
    <property type="entry name" value="ASN_GLN_ASE_2"/>
    <property type="match status" value="1"/>
</dbReference>
<feature type="binding site" evidence="11">
    <location>
        <position position="60"/>
    </location>
    <ligand>
        <name>substrate</name>
    </ligand>
</feature>
<evidence type="ECO:0000259" key="15">
    <source>
        <dbReference type="Pfam" id="PF17763"/>
    </source>
</evidence>
<dbReference type="RefSeq" id="WP_133587549.1">
    <property type="nucleotide sequence ID" value="NZ_CP037953.1"/>
</dbReference>
<sequence length="338" mass="37742">MSRKSVYIAHTGGTIGMKKTPQGYAPVRGYLDEVIRRMPEFQLDDTPRVVVREFEELIDSSNMTPIEWWKIAEDIRDHYDQFDGFVILHGTDTMAYTASALSFMLEDLSKPVIVTGSQIPMGELRSDGRDNLVGAVLMAANYAIPEVGLFFHDRLYRGNRSQKVDANGFHAFDSPNFPPLAEAGIDFTINEHLLLPGPNKPFNVRQLTPPRLATLSLFPGISGDMIRQFIQPPVQGLILLTYGSGNAPSKDQNFLAALAEANQRGVIIVNCTQCYRGKVDMETYQCGQVLKQHGVISGHDMTHEAALTKLYYLFSLGLSIQEIKTRMQQNIRGELTES</sequence>
<comment type="catalytic activity">
    <reaction evidence="4">
        <text>L-asparagine + H2O = L-aspartate + NH4(+)</text>
        <dbReference type="Rhea" id="RHEA:21016"/>
        <dbReference type="ChEBI" id="CHEBI:15377"/>
        <dbReference type="ChEBI" id="CHEBI:28938"/>
        <dbReference type="ChEBI" id="CHEBI:29991"/>
        <dbReference type="ChEBI" id="CHEBI:58048"/>
        <dbReference type="EC" id="3.5.1.38"/>
    </reaction>
</comment>
<feature type="active site" evidence="13">
    <location>
        <position position="91"/>
    </location>
</feature>
<keyword evidence="17" id="KW-1185">Reference proteome</keyword>
<dbReference type="InterPro" id="IPR040919">
    <property type="entry name" value="Asparaginase_C"/>
</dbReference>
<evidence type="ECO:0000256" key="2">
    <source>
        <dbReference type="ARBA" id="ARBA00012920"/>
    </source>
</evidence>
<keyword evidence="3" id="KW-0378">Hydrolase</keyword>
<feature type="binding site" evidence="11">
    <location>
        <begin position="91"/>
        <end position="92"/>
    </location>
    <ligand>
        <name>substrate</name>
    </ligand>
</feature>
<dbReference type="PRINTS" id="PR00139">
    <property type="entry name" value="ASNGLNASE"/>
</dbReference>
<dbReference type="PROSITE" id="PS00144">
    <property type="entry name" value="ASN_GLN_ASE_1"/>
    <property type="match status" value="1"/>
</dbReference>
<evidence type="ECO:0000259" key="14">
    <source>
        <dbReference type="Pfam" id="PF00710"/>
    </source>
</evidence>
<dbReference type="Proteomes" id="UP000295375">
    <property type="component" value="Unassembled WGS sequence"/>
</dbReference>
<dbReference type="InterPro" id="IPR020827">
    <property type="entry name" value="Asparaginase/glutaminase_AS1"/>
</dbReference>
<feature type="domain" description="Asparaginase/glutaminase C-terminal" evidence="15">
    <location>
        <begin position="213"/>
        <end position="326"/>
    </location>
</feature>
<dbReference type="PANTHER" id="PTHR11707">
    <property type="entry name" value="L-ASPARAGINASE"/>
    <property type="match status" value="1"/>
</dbReference>
<dbReference type="SFLD" id="SFLDS00057">
    <property type="entry name" value="Glutaminase/Asparaginase"/>
    <property type="match status" value="1"/>
</dbReference>
<dbReference type="GO" id="GO:0050417">
    <property type="term" value="F:glutamin-(asparagin-)ase activity"/>
    <property type="evidence" value="ECO:0007669"/>
    <property type="project" value="UniProtKB-EC"/>
</dbReference>
<feature type="active site" description="O-isoaspartyl threonine intermediate" evidence="10">
    <location>
        <position position="14"/>
    </location>
</feature>
<evidence type="ECO:0000313" key="17">
    <source>
        <dbReference type="Proteomes" id="UP000295375"/>
    </source>
</evidence>
<dbReference type="SUPFAM" id="SSF53774">
    <property type="entry name" value="Glutaminase/Asparaginase"/>
    <property type="match status" value="1"/>
</dbReference>
<gene>
    <name evidence="16" type="ORF">EV696_10291</name>
</gene>
<evidence type="ECO:0000256" key="11">
    <source>
        <dbReference type="PIRSR" id="PIRSR001220-2"/>
    </source>
</evidence>
<dbReference type="Gene3D" id="3.40.50.1170">
    <property type="entry name" value="L-asparaginase, N-terminal domain"/>
    <property type="match status" value="1"/>
</dbReference>
<evidence type="ECO:0000256" key="10">
    <source>
        <dbReference type="PIRSR" id="PIRSR001220-1"/>
    </source>
</evidence>
<dbReference type="OrthoDB" id="9788068at2"/>
<organism evidence="16 17">
    <name type="scientific">Permianibacter aggregans</name>
    <dbReference type="NCBI Taxonomy" id="1510150"/>
    <lineage>
        <taxon>Bacteria</taxon>
        <taxon>Pseudomonadati</taxon>
        <taxon>Pseudomonadota</taxon>
        <taxon>Gammaproteobacteria</taxon>
        <taxon>Pseudomonadales</taxon>
        <taxon>Pseudomonadaceae</taxon>
        <taxon>Permianibacter</taxon>
    </lineage>
</organism>
<dbReference type="InterPro" id="IPR006033">
    <property type="entry name" value="AsnA_fam"/>
</dbReference>
<comment type="catalytic activity">
    <reaction evidence="5">
        <text>L-glutamine + H2O = L-glutamate + NH4(+)</text>
        <dbReference type="Rhea" id="RHEA:15889"/>
        <dbReference type="ChEBI" id="CHEBI:15377"/>
        <dbReference type="ChEBI" id="CHEBI:28938"/>
        <dbReference type="ChEBI" id="CHEBI:29985"/>
        <dbReference type="ChEBI" id="CHEBI:58359"/>
        <dbReference type="EC" id="3.5.1.38"/>
    </reaction>
</comment>
<dbReference type="GO" id="GO:0009066">
    <property type="term" value="P:aspartate family amino acid metabolic process"/>
    <property type="evidence" value="ECO:0007669"/>
    <property type="project" value="UniProtKB-ARBA"/>
</dbReference>
<dbReference type="NCBIfam" id="NF006998">
    <property type="entry name" value="PRK09461.1"/>
    <property type="match status" value="1"/>
</dbReference>
<dbReference type="CDD" id="cd08963">
    <property type="entry name" value="L-asparaginase_I"/>
    <property type="match status" value="1"/>
</dbReference>
<dbReference type="Gene3D" id="3.40.50.40">
    <property type="match status" value="1"/>
</dbReference>
<evidence type="ECO:0000256" key="12">
    <source>
        <dbReference type="PROSITE-ProRule" id="PRU10099"/>
    </source>
</evidence>